<dbReference type="GO" id="GO:0016757">
    <property type="term" value="F:glycosyltransferase activity"/>
    <property type="evidence" value="ECO:0007669"/>
    <property type="project" value="UniProtKB-KW"/>
</dbReference>
<name>A0ABT6G6J1_9PROT</name>
<dbReference type="PANTHER" id="PTHR12526:SF629">
    <property type="entry name" value="TEICHURONIC ACID BIOSYNTHESIS GLYCOSYLTRANSFERASE TUAH-RELATED"/>
    <property type="match status" value="1"/>
</dbReference>
<dbReference type="PANTHER" id="PTHR12526">
    <property type="entry name" value="GLYCOSYLTRANSFERASE"/>
    <property type="match status" value="1"/>
</dbReference>
<protein>
    <submittedName>
        <fullName evidence="3">Glycosyltransferase family 4 protein</fullName>
        <ecNumber evidence="3">2.4.-.-</ecNumber>
    </submittedName>
</protein>
<keyword evidence="1 3" id="KW-0328">Glycosyltransferase</keyword>
<keyword evidence="4" id="KW-1185">Reference proteome</keyword>
<dbReference type="RefSeq" id="WP_181846299.1">
    <property type="nucleotide sequence ID" value="NZ_JARSBO010000001.1"/>
</dbReference>
<dbReference type="CDD" id="cd03801">
    <property type="entry name" value="GT4_PimA-like"/>
    <property type="match status" value="1"/>
</dbReference>
<dbReference type="EC" id="2.4.-.-" evidence="3"/>
<dbReference type="Gene3D" id="3.40.50.2000">
    <property type="entry name" value="Glycogen Phosphorylase B"/>
    <property type="match status" value="1"/>
</dbReference>
<organism evidence="3 4">
    <name type="scientific">Thalassospira aquimaris</name>
    <dbReference type="NCBI Taxonomy" id="3037796"/>
    <lineage>
        <taxon>Bacteria</taxon>
        <taxon>Pseudomonadati</taxon>
        <taxon>Pseudomonadota</taxon>
        <taxon>Alphaproteobacteria</taxon>
        <taxon>Rhodospirillales</taxon>
        <taxon>Thalassospiraceae</taxon>
        <taxon>Thalassospira</taxon>
    </lineage>
</organism>
<dbReference type="Proteomes" id="UP001529180">
    <property type="component" value="Unassembled WGS sequence"/>
</dbReference>
<evidence type="ECO:0000313" key="3">
    <source>
        <dbReference type="EMBL" id="MDG4717667.1"/>
    </source>
</evidence>
<reference evidence="3 4" key="1">
    <citation type="submission" date="2023-03" db="EMBL/GenBank/DDBJ databases">
        <title>Strain FZY0004 represents a novel species in the genus Thalassospira isolated from seawater.</title>
        <authorList>
            <person name="Fu Z.-Y."/>
        </authorList>
    </citation>
    <scope>NUCLEOTIDE SEQUENCE [LARGE SCALE GENOMIC DNA]</scope>
    <source>
        <strain evidence="3 4">FZY0004</strain>
    </source>
</reference>
<evidence type="ECO:0000256" key="1">
    <source>
        <dbReference type="ARBA" id="ARBA00022676"/>
    </source>
</evidence>
<dbReference type="EMBL" id="JARSBO010000001">
    <property type="protein sequence ID" value="MDG4717667.1"/>
    <property type="molecule type" value="Genomic_DNA"/>
</dbReference>
<sequence>MVDLSAGLKFYRKFKIVKKIFYLSESIFPSKSANSVHVMKMCGAFVRQGFDVELFGYKGNADLGEVKDFYNVKSSFKIFLFSTADIFVNRLLIFCRRWVPGFRYGSIPNFLTGVRVVSEMKLGCDDVCYGRNLFWLCEFARRYPNNQFVLEVHRPPSGVLELLCLKYLVSRKGFKSCVVISSKLKALMLDQCSFLRGGSVQVLHDGADETGWLFGQHRERLGAFKVGYVGHLYKGRGVQEVLIHVARELSEVEFHIVGGTPDDLSVVLKRGIPANMIIHGFKRQAELPKLMECFDAVVAPYQDVTTVNNEGNTSPFMSPLKIFEYMAAQKAIVVSDLPVLHEVVTHNKECLFVNPENVSEWVEAIKKLIFDDDMRRDLGVNARKRLVSQYSWDVRAGHISRLYEYNS</sequence>
<gene>
    <name evidence="3" type="ORF">P7680_01585</name>
</gene>
<accession>A0ABT6G6J1</accession>
<proteinExistence type="predicted"/>
<evidence type="ECO:0000313" key="4">
    <source>
        <dbReference type="Proteomes" id="UP001529180"/>
    </source>
</evidence>
<comment type="caution">
    <text evidence="3">The sequence shown here is derived from an EMBL/GenBank/DDBJ whole genome shotgun (WGS) entry which is preliminary data.</text>
</comment>
<evidence type="ECO:0000256" key="2">
    <source>
        <dbReference type="ARBA" id="ARBA00022679"/>
    </source>
</evidence>
<dbReference type="SUPFAM" id="SSF53756">
    <property type="entry name" value="UDP-Glycosyltransferase/glycogen phosphorylase"/>
    <property type="match status" value="1"/>
</dbReference>
<keyword evidence="2 3" id="KW-0808">Transferase</keyword>
<dbReference type="Pfam" id="PF13692">
    <property type="entry name" value="Glyco_trans_1_4"/>
    <property type="match status" value="1"/>
</dbReference>